<dbReference type="Proteomes" id="UP000030014">
    <property type="component" value="Unassembled WGS sequence"/>
</dbReference>
<dbReference type="Pfam" id="PF13791">
    <property type="entry name" value="Sigma_reg_C"/>
    <property type="match status" value="1"/>
</dbReference>
<name>A0A0A0HV02_CLOBO</name>
<protein>
    <recommendedName>
        <fullName evidence="1">Sigma factor regulator C-terminal domain-containing protein</fullName>
    </recommendedName>
</protein>
<sequence length="167" mass="19720">MFFHPDIKYKEYKKDFEYLNSIPDGKIIEIGLSFDKKYNLRNFSTLIPKFNISWLRLDTYTKEQIDKYRKDAKEHDSKVSYIGEEETLGIRTEGNVILDNIYKANYSGLLNRLKKLRYKDIYNHLKERKTDPEIIGVIVYGTKSELKTLMNNPHIKGATIGVMRDKD</sequence>
<organism evidence="2 3">
    <name type="scientific">Clostridium botulinum C/D str. DC5</name>
    <dbReference type="NCBI Taxonomy" id="1443128"/>
    <lineage>
        <taxon>Bacteria</taxon>
        <taxon>Bacillati</taxon>
        <taxon>Bacillota</taxon>
        <taxon>Clostridia</taxon>
        <taxon>Eubacteriales</taxon>
        <taxon>Clostridiaceae</taxon>
        <taxon>Clostridium</taxon>
    </lineage>
</organism>
<dbReference type="AlphaFoldDB" id="A0A0A0HV02"/>
<comment type="caution">
    <text evidence="2">The sequence shown here is derived from an EMBL/GenBank/DDBJ whole genome shotgun (WGS) entry which is preliminary data.</text>
</comment>
<feature type="domain" description="Sigma factor regulator C-terminal" evidence="1">
    <location>
        <begin position="19"/>
        <end position="162"/>
    </location>
</feature>
<dbReference type="EMBL" id="JDRY01000175">
    <property type="protein sequence ID" value="KGM93024.1"/>
    <property type="molecule type" value="Genomic_DNA"/>
</dbReference>
<dbReference type="InterPro" id="IPR025672">
    <property type="entry name" value="Sigma_reg_C_dom"/>
</dbReference>
<reference evidence="2 3" key="1">
    <citation type="submission" date="2014-01" db="EMBL/GenBank/DDBJ databases">
        <title>Plasmidome dynamics in the species complex Clostridium novyi sensu lato converts strains of independent lineages into distinctly different pathogens.</title>
        <authorList>
            <person name="Skarin H."/>
            <person name="Segerman B."/>
        </authorList>
    </citation>
    <scope>NUCLEOTIDE SEQUENCE [LARGE SCALE GENOMIC DNA]</scope>
    <source>
        <strain evidence="2 3">DC5</strain>
    </source>
</reference>
<evidence type="ECO:0000313" key="2">
    <source>
        <dbReference type="EMBL" id="KGM93024.1"/>
    </source>
</evidence>
<proteinExistence type="predicted"/>
<evidence type="ECO:0000259" key="1">
    <source>
        <dbReference type="Pfam" id="PF13791"/>
    </source>
</evidence>
<accession>A0A0A0HV02</accession>
<gene>
    <name evidence="2" type="ORF">Z955_16300</name>
</gene>
<evidence type="ECO:0000313" key="3">
    <source>
        <dbReference type="Proteomes" id="UP000030014"/>
    </source>
</evidence>